<sequence>MSKESLEIQKLKLEIKKLNLPFWKNLEFWKVAFPTIAVIASLYFTFGKGLIDSEKAKLEIQKEQLKLDITRFEMKKDELSKTIVVKDSVKNRLQIQIENYEKYKKSLLDKIEILNNSLGNSRNEINNLNNKNLRDKKFYENKLFTEYQNEKQRLVELDKLEEENYNKNLKIAEINAEVKYLNSKIKLTEEEKLNLSILKNEASVQQYNKHMNSYKERIKKLDAEYQKELERIDKMSSDELFKEFQLQILKYNAEK</sequence>
<gene>
    <name evidence="2" type="ORF">H0S70_06275</name>
</gene>
<feature type="coiled-coil region" evidence="1">
    <location>
        <begin position="55"/>
        <end position="131"/>
    </location>
</feature>
<keyword evidence="3" id="KW-1185">Reference proteome</keyword>
<keyword evidence="1" id="KW-0175">Coiled coil</keyword>
<evidence type="ECO:0000313" key="3">
    <source>
        <dbReference type="Proteomes" id="UP000516438"/>
    </source>
</evidence>
<protein>
    <submittedName>
        <fullName evidence="2">Uncharacterized protein</fullName>
    </submittedName>
</protein>
<reference evidence="2 3" key="1">
    <citation type="submission" date="2020-07" db="EMBL/GenBank/DDBJ databases">
        <title>Complete genome and description of Chryseobacterium manosquense strain Marseille-Q2069 sp. nov.</title>
        <authorList>
            <person name="Boxberger M."/>
        </authorList>
    </citation>
    <scope>NUCLEOTIDE SEQUENCE [LARGE SCALE GENOMIC DNA]</scope>
    <source>
        <strain evidence="2 3">Marseille-Q2069</strain>
    </source>
</reference>
<dbReference type="Proteomes" id="UP000516438">
    <property type="component" value="Chromosome"/>
</dbReference>
<dbReference type="AlphaFoldDB" id="A0A7H1E005"/>
<accession>A0A7H1E005</accession>
<organism evidence="2 3">
    <name type="scientific">Chryseobacterium manosquense</name>
    <dbReference type="NCBI Taxonomy" id="2754694"/>
    <lineage>
        <taxon>Bacteria</taxon>
        <taxon>Pseudomonadati</taxon>
        <taxon>Bacteroidota</taxon>
        <taxon>Flavobacteriia</taxon>
        <taxon>Flavobacteriales</taxon>
        <taxon>Weeksellaceae</taxon>
        <taxon>Chryseobacterium group</taxon>
        <taxon>Chryseobacterium</taxon>
    </lineage>
</organism>
<feature type="coiled-coil region" evidence="1">
    <location>
        <begin position="157"/>
        <end position="238"/>
    </location>
</feature>
<name>A0A7H1E005_9FLAO</name>
<dbReference type="KEGG" id="cmaq:H0S70_06275"/>
<proteinExistence type="predicted"/>
<evidence type="ECO:0000313" key="2">
    <source>
        <dbReference type="EMBL" id="QNS42563.1"/>
    </source>
</evidence>
<evidence type="ECO:0000256" key="1">
    <source>
        <dbReference type="SAM" id="Coils"/>
    </source>
</evidence>
<dbReference type="RefSeq" id="WP_188322090.1">
    <property type="nucleotide sequence ID" value="NZ_CP060203.1"/>
</dbReference>
<dbReference type="EMBL" id="CP060203">
    <property type="protein sequence ID" value="QNS42563.1"/>
    <property type="molecule type" value="Genomic_DNA"/>
</dbReference>